<keyword evidence="2" id="KW-0547">Nucleotide-binding</keyword>
<name>A0A4P7B2Q3_ACIHA</name>
<evidence type="ECO:0000313" key="2">
    <source>
        <dbReference type="EMBL" id="QBQ15451.1"/>
    </source>
</evidence>
<keyword evidence="2" id="KW-0067">ATP-binding</keyword>
<dbReference type="PANTHER" id="PTHR43581">
    <property type="entry name" value="ATP/GTP PHOSPHATASE"/>
    <property type="match status" value="1"/>
</dbReference>
<dbReference type="InterPro" id="IPR003959">
    <property type="entry name" value="ATPase_AAA_core"/>
</dbReference>
<gene>
    <name evidence="2" type="ORF">AHTJR_03800</name>
</gene>
<proteinExistence type="predicted"/>
<dbReference type="InterPro" id="IPR051396">
    <property type="entry name" value="Bact_Antivir_Def_Nuclease"/>
</dbReference>
<dbReference type="Proteomes" id="UP000294395">
    <property type="component" value="Chromosome"/>
</dbReference>
<dbReference type="Pfam" id="PF13304">
    <property type="entry name" value="AAA_21"/>
    <property type="match status" value="1"/>
</dbReference>
<dbReference type="InterPro" id="IPR027417">
    <property type="entry name" value="P-loop_NTPase"/>
</dbReference>
<evidence type="ECO:0000313" key="3">
    <source>
        <dbReference type="Proteomes" id="UP000294395"/>
    </source>
</evidence>
<accession>A0A4P7B2Q3</accession>
<dbReference type="PANTHER" id="PTHR43581:SF4">
    <property type="entry name" value="ATP_GTP PHOSPHATASE"/>
    <property type="match status" value="1"/>
</dbReference>
<feature type="domain" description="ATPase AAA-type core" evidence="1">
    <location>
        <begin position="129"/>
        <end position="209"/>
    </location>
</feature>
<dbReference type="SUPFAM" id="SSF52540">
    <property type="entry name" value="P-loop containing nucleoside triphosphate hydrolases"/>
    <property type="match status" value="1"/>
</dbReference>
<dbReference type="GO" id="GO:0005524">
    <property type="term" value="F:ATP binding"/>
    <property type="evidence" value="ECO:0007669"/>
    <property type="project" value="UniProtKB-KW"/>
</dbReference>
<organism evidence="2 3">
    <name type="scientific">Acinetobacter haemolyticus</name>
    <dbReference type="NCBI Taxonomy" id="29430"/>
    <lineage>
        <taxon>Bacteria</taxon>
        <taxon>Pseudomonadati</taxon>
        <taxon>Pseudomonadota</taxon>
        <taxon>Gammaproteobacteria</taxon>
        <taxon>Moraxellales</taxon>
        <taxon>Moraxellaceae</taxon>
        <taxon>Acinetobacter</taxon>
    </lineage>
</organism>
<dbReference type="EMBL" id="CP038009">
    <property type="protein sequence ID" value="QBQ15451.1"/>
    <property type="molecule type" value="Genomic_DNA"/>
</dbReference>
<evidence type="ECO:0000259" key="1">
    <source>
        <dbReference type="Pfam" id="PF13304"/>
    </source>
</evidence>
<dbReference type="Gene3D" id="3.40.50.300">
    <property type="entry name" value="P-loop containing nucleotide triphosphate hydrolases"/>
    <property type="match status" value="1"/>
</dbReference>
<reference evidence="2 3" key="1">
    <citation type="submission" date="2019-03" db="EMBL/GenBank/DDBJ databases">
        <title>Complete genome sequence of two outbreak-associated Acinetobacter haemolyticus strains.</title>
        <authorList>
            <person name="Bai L."/>
            <person name="Zhang S.-C."/>
            <person name="Deng Y."/>
            <person name="Song C.-C."/>
            <person name="Kang G.-B."/>
            <person name="Dong Y."/>
            <person name="Wang Y."/>
            <person name="Gao F."/>
            <person name="Huang H."/>
        </authorList>
    </citation>
    <scope>NUCLEOTIDE SEQUENCE [LARGE SCALE GENOMIC DNA]</scope>
    <source>
        <strain evidence="2 3">TJR01</strain>
    </source>
</reference>
<protein>
    <submittedName>
        <fullName evidence="2">ATP-binding protein</fullName>
    </submittedName>
</protein>
<sequence length="521" mass="60487">MEEYDLGFRLQKPATIENAFLRIYMIDSENFFKFAIDYKNQTNKKDLSDVIFIYQTRPISSVSQCEPYMYPVQVEKKILRGASQEALRNKIILKREMLNDLQASLSRILEVPVLLELPKPQDFKKKEFVEILVKVGDKPYKELFLQGSGFIQILEILSTIEYINAPLKILLVDEPDSHIHSKLQVNLLKELRNQISNQFFIISHNDQFVTSSNEGEVFFLNKEDLLLKELNPLNFDAFKRIKEELGGVLIHLELLSAADSIVFTEGGDDQEYLKFIYEKICELRNSANNFKKLSFFPLRGKDKIHMKLEYNKRVLGGLFQNKKWIVIYDRDFTTQSNDSRIKGQLGRKLGSGSLVYSHNGYCIESVLFSELDKLVSILNIFYENTNIDLNEFINQWFNNIDNGLRDVSSDIYKELEGAFNGQVKNREDICGVIVFNEIIRYWLHERSINQNCASKYMNKSLINKFVVDLEEKLQKQKIILADSDNTLEGVCSRLFFAIISSIADENLLFTDFESLFTQLSV</sequence>
<dbReference type="AlphaFoldDB" id="A0A4P7B2Q3"/>
<dbReference type="GO" id="GO:0016887">
    <property type="term" value="F:ATP hydrolysis activity"/>
    <property type="evidence" value="ECO:0007669"/>
    <property type="project" value="InterPro"/>
</dbReference>